<protein>
    <recommendedName>
        <fullName evidence="10">Transmembrane anterior posterior transformation protein 1 homolog</fullName>
    </recommendedName>
</protein>
<evidence type="ECO:0008006" key="10">
    <source>
        <dbReference type="Google" id="ProtNLM"/>
    </source>
</evidence>
<keyword evidence="4 7" id="KW-1133">Transmembrane helix</keyword>
<evidence type="ECO:0000256" key="6">
    <source>
        <dbReference type="SAM" id="MobiDB-lite"/>
    </source>
</evidence>
<accession>A0AA36F0J7</accession>
<feature type="region of interest" description="Disordered" evidence="6">
    <location>
        <begin position="463"/>
        <end position="488"/>
    </location>
</feature>
<dbReference type="GO" id="GO:0036064">
    <property type="term" value="C:ciliary basal body"/>
    <property type="evidence" value="ECO:0007669"/>
    <property type="project" value="TreeGrafter"/>
</dbReference>
<gene>
    <name evidence="8" type="ORF">OCTVUL_1B031692</name>
</gene>
<name>A0AA36F0J7_OCTVU</name>
<keyword evidence="5 7" id="KW-0472">Membrane</keyword>
<feature type="compositionally biased region" description="Pro residues" evidence="6">
    <location>
        <begin position="465"/>
        <end position="479"/>
    </location>
</feature>
<sequence length="720" mass="80421">MAAYGTSQINNSENITPTESGYNSNLNRHQTTDLNGPNVGPSDVRDKVETVYSSVHHGAKMFPRSGFSLFSYFTSELTRGYVPEKDQKNFTEKRKRIYTFIKIPFELEQFVIYGFFQCVDAFLFIFTFLPLRICLALLKLLTHPCGFFMYGSRKILEPSQTCDILKGIIIVLSCFILNYLDISMMYHIIRGQAVLKLYVFYNIVELADKLFIGIGQDFLDSLFWSATEPRGRKREHIGVLGHLILAIFYVILHSILILVQATILNVAFNSHNKSLLIIMMSNNFVEIKINVFKRVDKKNLFQISCSDARERFQYIILLFIVFVRNMAEFSWNPEHISVILPDAVMILLAEVVVDWLKHAFISKFNEISKEVYADFSLILAQDMVSSRQTQAFTDHSDLLSRRMGFTPLPLACILYQVCVRSFKVHGYLGFAVLVMVYLCLTSTKVLNTLLLLGRANKLIYGTTSAPPPSSQSSTPPPSSSPNAECTQQPPPIISVPVAPVTPTKISSLLLSTSCPNKTEDSPCSSIPMTPSTPPPTPTTPTTSTAPTIVFAPATFTAALSAAAAESSSRCGSFISSSREWEEFPPAGAMPIASLDKAVNTQQDEDFENAPMMPTKSEPVSPPVVIRSQPSGIAEELVDKPVVNMSNNEDNRLMADTIRKRKSTVDENVFFENQSQQASSAPTVEKISKSTSMDQDDICQEATLNKISEDKTQHLPKERWL</sequence>
<evidence type="ECO:0000256" key="3">
    <source>
        <dbReference type="ARBA" id="ARBA00022692"/>
    </source>
</evidence>
<dbReference type="InterPro" id="IPR008010">
    <property type="entry name" value="Tatp1"/>
</dbReference>
<keyword evidence="3 7" id="KW-0812">Transmembrane</keyword>
<evidence type="ECO:0000256" key="2">
    <source>
        <dbReference type="ARBA" id="ARBA00008803"/>
    </source>
</evidence>
<dbReference type="GO" id="GO:0045724">
    <property type="term" value="P:positive regulation of cilium assembly"/>
    <property type="evidence" value="ECO:0007669"/>
    <property type="project" value="TreeGrafter"/>
</dbReference>
<keyword evidence="9" id="KW-1185">Reference proteome</keyword>
<feature type="compositionally biased region" description="Polar residues" evidence="6">
    <location>
        <begin position="1"/>
        <end position="35"/>
    </location>
</feature>
<dbReference type="EMBL" id="OX597815">
    <property type="protein sequence ID" value="CAI9718508.1"/>
    <property type="molecule type" value="Genomic_DNA"/>
</dbReference>
<evidence type="ECO:0000313" key="9">
    <source>
        <dbReference type="Proteomes" id="UP001162480"/>
    </source>
</evidence>
<feature type="region of interest" description="Disordered" evidence="6">
    <location>
        <begin position="673"/>
        <end position="694"/>
    </location>
</feature>
<dbReference type="PANTHER" id="PTHR13317">
    <property type="entry name" value="TRANSMEMBRANE ANTERIOR POSTERIOR TRANSFORMATION PROTEIN 1 HOMOLOG"/>
    <property type="match status" value="1"/>
</dbReference>
<feature type="transmembrane region" description="Helical" evidence="7">
    <location>
        <begin position="110"/>
        <end position="131"/>
    </location>
</feature>
<dbReference type="GO" id="GO:0005789">
    <property type="term" value="C:endoplasmic reticulum membrane"/>
    <property type="evidence" value="ECO:0007669"/>
    <property type="project" value="TreeGrafter"/>
</dbReference>
<dbReference type="Pfam" id="PF05346">
    <property type="entry name" value="DUF747"/>
    <property type="match status" value="1"/>
</dbReference>
<evidence type="ECO:0000313" key="8">
    <source>
        <dbReference type="EMBL" id="CAI9718508.1"/>
    </source>
</evidence>
<feature type="transmembrane region" description="Helical" evidence="7">
    <location>
        <begin position="164"/>
        <end position="180"/>
    </location>
</feature>
<dbReference type="PANTHER" id="PTHR13317:SF4">
    <property type="entry name" value="TRANSMEMBRANE ANTERIOR POSTERIOR TRANSFORMATION PROTEIN 1 HOMOLOG"/>
    <property type="match status" value="1"/>
</dbReference>
<reference evidence="8" key="1">
    <citation type="submission" date="2023-08" db="EMBL/GenBank/DDBJ databases">
        <authorList>
            <person name="Alioto T."/>
            <person name="Alioto T."/>
            <person name="Gomez Garrido J."/>
        </authorList>
    </citation>
    <scope>NUCLEOTIDE SEQUENCE</scope>
</reference>
<feature type="transmembrane region" description="Helical" evidence="7">
    <location>
        <begin position="239"/>
        <end position="268"/>
    </location>
</feature>
<evidence type="ECO:0000256" key="1">
    <source>
        <dbReference type="ARBA" id="ARBA00004141"/>
    </source>
</evidence>
<feature type="region of interest" description="Disordered" evidence="6">
    <location>
        <begin position="519"/>
        <end position="545"/>
    </location>
</feature>
<proteinExistence type="inferred from homology"/>
<evidence type="ECO:0000256" key="5">
    <source>
        <dbReference type="ARBA" id="ARBA00023136"/>
    </source>
</evidence>
<feature type="transmembrane region" description="Helical" evidence="7">
    <location>
        <begin position="274"/>
        <end position="291"/>
    </location>
</feature>
<feature type="region of interest" description="Disordered" evidence="6">
    <location>
        <begin position="1"/>
        <end position="42"/>
    </location>
</feature>
<evidence type="ECO:0000256" key="4">
    <source>
        <dbReference type="ARBA" id="ARBA00022989"/>
    </source>
</evidence>
<organism evidence="8 9">
    <name type="scientific">Octopus vulgaris</name>
    <name type="common">Common octopus</name>
    <dbReference type="NCBI Taxonomy" id="6645"/>
    <lineage>
        <taxon>Eukaryota</taxon>
        <taxon>Metazoa</taxon>
        <taxon>Spiralia</taxon>
        <taxon>Lophotrochozoa</taxon>
        <taxon>Mollusca</taxon>
        <taxon>Cephalopoda</taxon>
        <taxon>Coleoidea</taxon>
        <taxon>Octopodiformes</taxon>
        <taxon>Octopoda</taxon>
        <taxon>Incirrata</taxon>
        <taxon>Octopodidae</taxon>
        <taxon>Octopus</taxon>
    </lineage>
</organism>
<comment type="similarity">
    <text evidence="2">Belongs to the TAPT1 family.</text>
</comment>
<dbReference type="Proteomes" id="UP001162480">
    <property type="component" value="Chromosome 2"/>
</dbReference>
<dbReference type="AlphaFoldDB" id="A0AA36F0J7"/>
<feature type="transmembrane region" description="Helical" evidence="7">
    <location>
        <begin position="428"/>
        <end position="452"/>
    </location>
</feature>
<comment type="subcellular location">
    <subcellularLocation>
        <location evidence="1">Membrane</location>
        <topology evidence="1">Multi-pass membrane protein</topology>
    </subcellularLocation>
</comment>
<evidence type="ECO:0000256" key="7">
    <source>
        <dbReference type="SAM" id="Phobius"/>
    </source>
</evidence>